<feature type="transmembrane region" description="Helical" evidence="2">
    <location>
        <begin position="6"/>
        <end position="24"/>
    </location>
</feature>
<sequence length="613" mass="64899">MTIELAVAIVLGLAAILATARLLYRQYRSDAATRSRRWRMAVLMIAQPLIAALLYFAVLPPRLPGQAGTMIVSTAGAADGASEGAGDIRVALPEAPPAAVGERVPDLASALRRHPGTQRLRVLGAGLSPRDRDAARGLAIEFVPAPLPRGLSGLWLPARVGEGEEFWLSGRVEAMPGGSVELLDPGSQRVDRAVPRGDGGFALSAVARSAGLAMFQLRLRDARQQVIEQVDVPVAIEARPAPKLLLLAGAPGPELKYLRRWAADAGLKPHTQISVGAGLQLGDAPLNLNAASLAGFDLLVLDERAWESFGETQRNAVIAAVRGGLGVLLRVGGPLSPRTRAQLRELGFEPGAGADASELRLPAIGTDEAATRARLGPGSVDAPRPRDQAPAEAPALTRRVLALDGARLQPLARDADGKAYAAWRALGQGRFALWGLSDSFKLVLAGRDDLHGRLWSDALSALTRARSSESARIDGTPRQDVRTRVCGLADGAQVLPPRGAAVALVVDPDTGRERCAGFWPTSAGWHSLRQGERLLPFYVRARDEAPGLRASELREATAGLSLASAQRGGAATGAQAADGERGSPWPWFFAWLALSAGLWWFERSLRGRYSAAE</sequence>
<proteinExistence type="predicted"/>
<feature type="region of interest" description="Disordered" evidence="1">
    <location>
        <begin position="372"/>
        <end position="393"/>
    </location>
</feature>
<reference evidence="3 4" key="1">
    <citation type="submission" date="2022-03" db="EMBL/GenBank/DDBJ databases">
        <title>Complete genome sequence of Lysobacter capsici VKM B-2533 and Lysobacter gummosus 10.1.1, promising sources of lytic agents.</title>
        <authorList>
            <person name="Tarlachkov S.V."/>
            <person name="Kudryakova I.V."/>
            <person name="Afoshin A.S."/>
            <person name="Leontyevskaya E.A."/>
            <person name="Leontyevskaya N.V."/>
        </authorList>
    </citation>
    <scope>NUCLEOTIDE SEQUENCE [LARGE SCALE GENOMIC DNA]</scope>
    <source>
        <strain evidence="3 4">10.1.1</strain>
    </source>
</reference>
<evidence type="ECO:0000313" key="4">
    <source>
        <dbReference type="Proteomes" id="UP000829194"/>
    </source>
</evidence>
<accession>A0ABY3XK13</accession>
<evidence type="ECO:0000256" key="2">
    <source>
        <dbReference type="SAM" id="Phobius"/>
    </source>
</evidence>
<name>A0ABY3XK13_9GAMM</name>
<keyword evidence="4" id="KW-1185">Reference proteome</keyword>
<evidence type="ECO:0000313" key="3">
    <source>
        <dbReference type="EMBL" id="UNP31971.1"/>
    </source>
</evidence>
<keyword evidence="2" id="KW-0472">Membrane</keyword>
<dbReference type="RefSeq" id="WP_148648879.1">
    <property type="nucleotide sequence ID" value="NZ_CP011131.1"/>
</dbReference>
<protein>
    <submittedName>
        <fullName evidence="3">Carboxypeptidase regulatory-like domain-containing protein</fullName>
    </submittedName>
</protein>
<dbReference type="EMBL" id="CP093547">
    <property type="protein sequence ID" value="UNP31971.1"/>
    <property type="molecule type" value="Genomic_DNA"/>
</dbReference>
<feature type="transmembrane region" description="Helical" evidence="2">
    <location>
        <begin position="40"/>
        <end position="58"/>
    </location>
</feature>
<organism evidence="3 4">
    <name type="scientific">Lysobacter gummosus</name>
    <dbReference type="NCBI Taxonomy" id="262324"/>
    <lineage>
        <taxon>Bacteria</taxon>
        <taxon>Pseudomonadati</taxon>
        <taxon>Pseudomonadota</taxon>
        <taxon>Gammaproteobacteria</taxon>
        <taxon>Lysobacterales</taxon>
        <taxon>Lysobacteraceae</taxon>
        <taxon>Lysobacter</taxon>
    </lineage>
</organism>
<evidence type="ECO:0000256" key="1">
    <source>
        <dbReference type="SAM" id="MobiDB-lite"/>
    </source>
</evidence>
<keyword evidence="2" id="KW-1133">Transmembrane helix</keyword>
<keyword evidence="2" id="KW-0812">Transmembrane</keyword>
<dbReference type="SUPFAM" id="SSF52317">
    <property type="entry name" value="Class I glutamine amidotransferase-like"/>
    <property type="match status" value="1"/>
</dbReference>
<dbReference type="Proteomes" id="UP000829194">
    <property type="component" value="Chromosome"/>
</dbReference>
<dbReference type="InterPro" id="IPR029062">
    <property type="entry name" value="Class_I_gatase-like"/>
</dbReference>
<gene>
    <name evidence="3" type="ORF">MOV92_12255</name>
</gene>